<protein>
    <submittedName>
        <fullName evidence="6">Adenylate cyclase</fullName>
    </submittedName>
</protein>
<evidence type="ECO:0000256" key="1">
    <source>
        <dbReference type="ARBA" id="ARBA00004141"/>
    </source>
</evidence>
<comment type="subcellular location">
    <subcellularLocation>
        <location evidence="1">Membrane</location>
        <topology evidence="1">Multi-pass membrane protein</topology>
    </subcellularLocation>
</comment>
<dbReference type="AlphaFoldDB" id="A0A395HB16"/>
<keyword evidence="3 5" id="KW-1133">Transmembrane helix</keyword>
<feature type="transmembrane region" description="Helical" evidence="5">
    <location>
        <begin position="167"/>
        <end position="189"/>
    </location>
</feature>
<feature type="transmembrane region" description="Helical" evidence="5">
    <location>
        <begin position="309"/>
        <end position="327"/>
    </location>
</feature>
<evidence type="ECO:0000313" key="6">
    <source>
        <dbReference type="EMBL" id="RAL04846.1"/>
    </source>
</evidence>
<organism evidence="6 7">
    <name type="scientific">Aspergillus ibericus CBS 121593</name>
    <dbReference type="NCBI Taxonomy" id="1448316"/>
    <lineage>
        <taxon>Eukaryota</taxon>
        <taxon>Fungi</taxon>
        <taxon>Dikarya</taxon>
        <taxon>Ascomycota</taxon>
        <taxon>Pezizomycotina</taxon>
        <taxon>Eurotiomycetes</taxon>
        <taxon>Eurotiomycetidae</taxon>
        <taxon>Eurotiales</taxon>
        <taxon>Aspergillaceae</taxon>
        <taxon>Aspergillus</taxon>
        <taxon>Aspergillus subgen. Circumdati</taxon>
    </lineage>
</organism>
<dbReference type="VEuPathDB" id="FungiDB:BO80DRAFT_490998"/>
<evidence type="ECO:0000313" key="7">
    <source>
        <dbReference type="Proteomes" id="UP000249402"/>
    </source>
</evidence>
<evidence type="ECO:0000256" key="2">
    <source>
        <dbReference type="ARBA" id="ARBA00022692"/>
    </source>
</evidence>
<name>A0A395HB16_9EURO</name>
<keyword evidence="4 5" id="KW-0472">Membrane</keyword>
<evidence type="ECO:0000256" key="3">
    <source>
        <dbReference type="ARBA" id="ARBA00022989"/>
    </source>
</evidence>
<dbReference type="Proteomes" id="UP000249402">
    <property type="component" value="Unassembled WGS sequence"/>
</dbReference>
<feature type="transmembrane region" description="Helical" evidence="5">
    <location>
        <begin position="267"/>
        <end position="289"/>
    </location>
</feature>
<dbReference type="SUPFAM" id="SSF103473">
    <property type="entry name" value="MFS general substrate transporter"/>
    <property type="match status" value="1"/>
</dbReference>
<gene>
    <name evidence="6" type="ORF">BO80DRAFT_490998</name>
</gene>
<dbReference type="OrthoDB" id="194139at2759"/>
<feature type="transmembrane region" description="Helical" evidence="5">
    <location>
        <begin position="195"/>
        <end position="215"/>
    </location>
</feature>
<reference evidence="6 7" key="1">
    <citation type="submission" date="2018-02" db="EMBL/GenBank/DDBJ databases">
        <title>The genomes of Aspergillus section Nigri reveals drivers in fungal speciation.</title>
        <authorList>
            <consortium name="DOE Joint Genome Institute"/>
            <person name="Vesth T.C."/>
            <person name="Nybo J."/>
            <person name="Theobald S."/>
            <person name="Brandl J."/>
            <person name="Frisvad J.C."/>
            <person name="Nielsen K.F."/>
            <person name="Lyhne E.K."/>
            <person name="Kogle M.E."/>
            <person name="Kuo A."/>
            <person name="Riley R."/>
            <person name="Clum A."/>
            <person name="Nolan M."/>
            <person name="Lipzen A."/>
            <person name="Salamov A."/>
            <person name="Henrissat B."/>
            <person name="Wiebenga A."/>
            <person name="De vries R.P."/>
            <person name="Grigoriev I.V."/>
            <person name="Mortensen U.H."/>
            <person name="Andersen M.R."/>
            <person name="Baker S.E."/>
        </authorList>
    </citation>
    <scope>NUCLEOTIDE SEQUENCE [LARGE SCALE GENOMIC DNA]</scope>
    <source>
        <strain evidence="6 7">CBS 121593</strain>
    </source>
</reference>
<dbReference type="Gene3D" id="1.20.1250.20">
    <property type="entry name" value="MFS general substrate transporter like domains"/>
    <property type="match status" value="1"/>
</dbReference>
<dbReference type="GO" id="GO:0022857">
    <property type="term" value="F:transmembrane transporter activity"/>
    <property type="evidence" value="ECO:0007669"/>
    <property type="project" value="InterPro"/>
</dbReference>
<dbReference type="RefSeq" id="XP_025579173.1">
    <property type="nucleotide sequence ID" value="XM_025723671.1"/>
</dbReference>
<dbReference type="EMBL" id="KZ824423">
    <property type="protein sequence ID" value="RAL04846.1"/>
    <property type="molecule type" value="Genomic_DNA"/>
</dbReference>
<feature type="transmembrane region" description="Helical" evidence="5">
    <location>
        <begin position="339"/>
        <end position="360"/>
    </location>
</feature>
<dbReference type="InterPro" id="IPR036259">
    <property type="entry name" value="MFS_trans_sf"/>
</dbReference>
<sequence length="465" mass="50167">MASPSEHMPLLGPSKVPSQPSRWRLLALICFVVLVQDFAEYIARAPQTEIWLEIDGPGCMDRVQGEVALVEGWKDTLEQVPGILFAVPYGVLADRIGRRPILLLCALGFTLSDIWVKIVCWFSDKLPLRLIWLAPVAEVVGGGTQVATSIMFVMLADIFDDEEQTTAFLYVSATALLSEILATPLGTLLMTKNVWLPYLLSTMGTAGGGLLLLFLPETLPQRLPSSPGQPPSEREADKRDIQGRVRAGMDELRRSTAVIRRHRSVQLFLFVFFAAYLGRQVMKVLLLFAANRFHWTIAQASLLISVRGFTNLLLLVVIVPILSRWLLRRWGMTPLSKDTGLALASSACLGVGCLLIAVSIHPAGAVTGLVVFALGSAMHLLARRIITSLVDAHYLGTLYTAIAVMQGIGVVVAGPTMALAYGWGLAQGGVWTGAPFLLVGGLYGAAGLAILLGSWNGGRGDLESG</sequence>
<feature type="transmembrane region" description="Helical" evidence="5">
    <location>
        <begin position="130"/>
        <end position="155"/>
    </location>
</feature>
<feature type="transmembrane region" description="Helical" evidence="5">
    <location>
        <begin position="101"/>
        <end position="118"/>
    </location>
</feature>
<dbReference type="Pfam" id="PF07690">
    <property type="entry name" value="MFS_1"/>
    <property type="match status" value="1"/>
</dbReference>
<feature type="transmembrane region" description="Helical" evidence="5">
    <location>
        <begin position="429"/>
        <end position="452"/>
    </location>
</feature>
<evidence type="ECO:0000256" key="5">
    <source>
        <dbReference type="SAM" id="Phobius"/>
    </source>
</evidence>
<keyword evidence="7" id="KW-1185">Reference proteome</keyword>
<proteinExistence type="predicted"/>
<dbReference type="PANTHER" id="PTHR23507:SF1">
    <property type="entry name" value="FI18259P1-RELATED"/>
    <property type="match status" value="1"/>
</dbReference>
<dbReference type="GO" id="GO:0016020">
    <property type="term" value="C:membrane"/>
    <property type="evidence" value="ECO:0007669"/>
    <property type="project" value="UniProtKB-SubCell"/>
</dbReference>
<evidence type="ECO:0000256" key="4">
    <source>
        <dbReference type="ARBA" id="ARBA00023136"/>
    </source>
</evidence>
<accession>A0A395HB16</accession>
<dbReference type="PANTHER" id="PTHR23507">
    <property type="entry name" value="ZGC:174356"/>
    <property type="match status" value="1"/>
</dbReference>
<feature type="transmembrane region" description="Helical" evidence="5">
    <location>
        <begin position="398"/>
        <end position="423"/>
    </location>
</feature>
<dbReference type="GeneID" id="37228536"/>
<feature type="transmembrane region" description="Helical" evidence="5">
    <location>
        <begin position="366"/>
        <end position="386"/>
    </location>
</feature>
<dbReference type="InterPro" id="IPR011701">
    <property type="entry name" value="MFS"/>
</dbReference>
<keyword evidence="2 5" id="KW-0812">Transmembrane</keyword>